<dbReference type="InterPro" id="IPR003607">
    <property type="entry name" value="HD/PDEase_dom"/>
</dbReference>
<dbReference type="InterPro" id="IPR037522">
    <property type="entry name" value="HD_GYP_dom"/>
</dbReference>
<dbReference type="EMBL" id="FPBV01000010">
    <property type="protein sequence ID" value="SFU84233.1"/>
    <property type="molecule type" value="Genomic_DNA"/>
</dbReference>
<dbReference type="Pfam" id="PF13424">
    <property type="entry name" value="TPR_12"/>
    <property type="match status" value="1"/>
</dbReference>
<dbReference type="InterPro" id="IPR019734">
    <property type="entry name" value="TPR_rpt"/>
</dbReference>
<dbReference type="Gene3D" id="1.10.3210.10">
    <property type="entry name" value="Hypothetical protein af1432"/>
    <property type="match status" value="1"/>
</dbReference>
<keyword evidence="1" id="KW-0802">TPR repeat</keyword>
<evidence type="ECO:0000313" key="4">
    <source>
        <dbReference type="Proteomes" id="UP000183508"/>
    </source>
</evidence>
<sequence>MGELYNELGKAYSFLTDYREAVSQFTKAISHALDRDGWAKYNVNLAYVYRRMSEFDTSYRYLSLVYEFVEELSPLQQGHLLLNLSAIHGLNGFYEQAIDCARRSLDAYSAANTHHYDARLYGNLGLAYRELGNYDKAERYLEIAMQLSGDRWIGVFPELGFVYLLQGELDKGLACAQRALRIVWSSLISYDKEDLAILCRFLAQIAKQSNKTQLAIRLAEKAQVFYGQIGMWRKWQDLDSEMTDLLQNSPPSNLIDGSALSFSEISTFLNCLDVVNSQEIIHKNISNLLDMRVHYTKLLATALRLSEQDQNDLVLAARFSDYGLTALESEVVLNPHRSPQAFEQYKQHPNLSVLMLRTFNLPERILDIVADHHENYDGTGFPMGKKQGEIHYLARVLAVVDKYVSRVVMDEMRHSEIVKEIVGQSGTVFDPTVVSAFRKLFEIDGMP</sequence>
<dbReference type="CDD" id="cd00077">
    <property type="entry name" value="HDc"/>
    <property type="match status" value="1"/>
</dbReference>
<dbReference type="PROSITE" id="PS51832">
    <property type="entry name" value="HD_GYP"/>
    <property type="match status" value="1"/>
</dbReference>
<accession>A0A1I7JGF8</accession>
<evidence type="ECO:0000256" key="1">
    <source>
        <dbReference type="PROSITE-ProRule" id="PRU00339"/>
    </source>
</evidence>
<dbReference type="Pfam" id="PF13181">
    <property type="entry name" value="TPR_8"/>
    <property type="match status" value="1"/>
</dbReference>
<dbReference type="Pfam" id="PF13487">
    <property type="entry name" value="HD_5"/>
    <property type="match status" value="1"/>
</dbReference>
<organism evidence="3 4">
    <name type="scientific">Alicyclobacillus macrosporangiidus</name>
    <dbReference type="NCBI Taxonomy" id="392015"/>
    <lineage>
        <taxon>Bacteria</taxon>
        <taxon>Bacillati</taxon>
        <taxon>Bacillota</taxon>
        <taxon>Bacilli</taxon>
        <taxon>Bacillales</taxon>
        <taxon>Alicyclobacillaceae</taxon>
        <taxon>Alicyclobacillus</taxon>
    </lineage>
</organism>
<name>A0A1I7JGF8_9BACL</name>
<dbReference type="STRING" id="392015.SAMN05421543_1104"/>
<dbReference type="PANTHER" id="PTHR45228">
    <property type="entry name" value="CYCLIC DI-GMP PHOSPHODIESTERASE TM_0186-RELATED"/>
    <property type="match status" value="1"/>
</dbReference>
<dbReference type="PROSITE" id="PS50293">
    <property type="entry name" value="TPR_REGION"/>
    <property type="match status" value="1"/>
</dbReference>
<evidence type="ECO:0000313" key="3">
    <source>
        <dbReference type="EMBL" id="SFU84233.1"/>
    </source>
</evidence>
<gene>
    <name evidence="3" type="ORF">SAMN05421543_1104</name>
</gene>
<feature type="repeat" description="TPR" evidence="1">
    <location>
        <begin position="118"/>
        <end position="151"/>
    </location>
</feature>
<dbReference type="Proteomes" id="UP000183508">
    <property type="component" value="Unassembled WGS sequence"/>
</dbReference>
<protein>
    <submittedName>
        <fullName evidence="3">Tetratricopeptide repeat-containing protein</fullName>
    </submittedName>
</protein>
<feature type="domain" description="HD-GYP" evidence="2">
    <location>
        <begin position="263"/>
        <end position="447"/>
    </location>
</feature>
<evidence type="ECO:0000259" key="2">
    <source>
        <dbReference type="PROSITE" id="PS51832"/>
    </source>
</evidence>
<keyword evidence="4" id="KW-1185">Reference proteome</keyword>
<dbReference type="AlphaFoldDB" id="A0A1I7JGF8"/>
<reference evidence="4" key="1">
    <citation type="submission" date="2016-10" db="EMBL/GenBank/DDBJ databases">
        <authorList>
            <person name="Varghese N."/>
        </authorList>
    </citation>
    <scope>NUCLEOTIDE SEQUENCE [LARGE SCALE GENOMIC DNA]</scope>
    <source>
        <strain evidence="4">DSM 17980</strain>
    </source>
</reference>
<dbReference type="SUPFAM" id="SSF48452">
    <property type="entry name" value="TPR-like"/>
    <property type="match status" value="1"/>
</dbReference>
<dbReference type="Gene3D" id="1.25.40.10">
    <property type="entry name" value="Tetratricopeptide repeat domain"/>
    <property type="match status" value="2"/>
</dbReference>
<dbReference type="SMART" id="SM00028">
    <property type="entry name" value="TPR"/>
    <property type="match status" value="6"/>
</dbReference>
<dbReference type="PANTHER" id="PTHR45228:SF1">
    <property type="entry name" value="CYCLIC DI-GMP PHOSPHODIESTERASE TM_0186"/>
    <property type="match status" value="1"/>
</dbReference>
<proteinExistence type="predicted"/>
<dbReference type="InterPro" id="IPR052020">
    <property type="entry name" value="Cyclic_di-GMP/3'3'-cGAMP_PDE"/>
</dbReference>
<feature type="repeat" description="TPR" evidence="1">
    <location>
        <begin position="2"/>
        <end position="35"/>
    </location>
</feature>
<dbReference type="InterPro" id="IPR011990">
    <property type="entry name" value="TPR-like_helical_dom_sf"/>
</dbReference>
<dbReference type="PROSITE" id="PS50005">
    <property type="entry name" value="TPR"/>
    <property type="match status" value="2"/>
</dbReference>
<dbReference type="SUPFAM" id="SSF109604">
    <property type="entry name" value="HD-domain/PDEase-like"/>
    <property type="match status" value="1"/>
</dbReference>